<dbReference type="KEGG" id="aswu:HUW51_17760"/>
<feature type="region of interest" description="Disordered" evidence="1">
    <location>
        <begin position="25"/>
        <end position="45"/>
    </location>
</feature>
<feature type="signal peptide" evidence="2">
    <location>
        <begin position="1"/>
        <end position="25"/>
    </location>
</feature>
<keyword evidence="4" id="KW-1185">Reference proteome</keyword>
<evidence type="ECO:0000256" key="1">
    <source>
        <dbReference type="SAM" id="MobiDB-lite"/>
    </source>
</evidence>
<gene>
    <name evidence="3" type="ORF">HUW51_17760</name>
</gene>
<name>A0A7G7GBE8_9BACT</name>
<evidence type="ECO:0008006" key="5">
    <source>
        <dbReference type="Google" id="ProtNLM"/>
    </source>
</evidence>
<feature type="compositionally biased region" description="Low complexity" evidence="1">
    <location>
        <begin position="26"/>
        <end position="37"/>
    </location>
</feature>
<keyword evidence="2" id="KW-0732">Signal</keyword>
<proteinExistence type="predicted"/>
<dbReference type="RefSeq" id="WP_185270962.1">
    <property type="nucleotide sequence ID" value="NZ_CP055156.1"/>
</dbReference>
<dbReference type="Proteomes" id="UP000515237">
    <property type="component" value="Chromosome"/>
</dbReference>
<evidence type="ECO:0000313" key="4">
    <source>
        <dbReference type="Proteomes" id="UP000515237"/>
    </source>
</evidence>
<dbReference type="PROSITE" id="PS51257">
    <property type="entry name" value="PROKAR_LIPOPROTEIN"/>
    <property type="match status" value="1"/>
</dbReference>
<organism evidence="3 4">
    <name type="scientific">Adhaeribacter swui</name>
    <dbReference type="NCBI Taxonomy" id="2086471"/>
    <lineage>
        <taxon>Bacteria</taxon>
        <taxon>Pseudomonadati</taxon>
        <taxon>Bacteroidota</taxon>
        <taxon>Cytophagia</taxon>
        <taxon>Cytophagales</taxon>
        <taxon>Hymenobacteraceae</taxon>
        <taxon>Adhaeribacter</taxon>
    </lineage>
</organism>
<sequence length="134" mass="14645">MKINKIRLSLWAICLLLMVSSTACKTGSTASSNNTSNTDRRNLPPERVDIRGSIINRHYSQGQVMLEVEGIVSQNTRYNRAFVLVLPTSQITDLNGSTISLSELQIGQNVAVLLRAGGKGNLVGMGVARKMWVE</sequence>
<evidence type="ECO:0000313" key="3">
    <source>
        <dbReference type="EMBL" id="QNF34482.1"/>
    </source>
</evidence>
<feature type="chain" id="PRO_5028885644" description="DUF5666 domain-containing protein" evidence="2">
    <location>
        <begin position="26"/>
        <end position="134"/>
    </location>
</feature>
<protein>
    <recommendedName>
        <fullName evidence="5">DUF5666 domain-containing protein</fullName>
    </recommendedName>
</protein>
<reference evidence="3 4" key="1">
    <citation type="journal article" date="2018" name="Int. J. Syst. Evol. Microbiol.">
        <title>Adhaeribacter swui sp. nov., isolated from wet mud.</title>
        <authorList>
            <person name="Kim D.U."/>
            <person name="Kim K.W."/>
            <person name="Kang M.S."/>
            <person name="Kim J.Y."/>
            <person name="Jang J.H."/>
            <person name="Kim M.K."/>
        </authorList>
    </citation>
    <scope>NUCLEOTIDE SEQUENCE [LARGE SCALE GENOMIC DNA]</scope>
    <source>
        <strain evidence="3 4">KCTC 52873</strain>
    </source>
</reference>
<dbReference type="EMBL" id="CP055156">
    <property type="protein sequence ID" value="QNF34482.1"/>
    <property type="molecule type" value="Genomic_DNA"/>
</dbReference>
<dbReference type="AlphaFoldDB" id="A0A7G7GBE8"/>
<accession>A0A7G7GBE8</accession>
<evidence type="ECO:0000256" key="2">
    <source>
        <dbReference type="SAM" id="SignalP"/>
    </source>
</evidence>